<evidence type="ECO:0000313" key="3">
    <source>
        <dbReference type="Proteomes" id="UP000550707"/>
    </source>
</evidence>
<dbReference type="EMBL" id="JACASF010000024">
    <property type="protein sequence ID" value="KAF6399308.1"/>
    <property type="molecule type" value="Genomic_DNA"/>
</dbReference>
<keyword evidence="3" id="KW-1185">Reference proteome</keyword>
<feature type="compositionally biased region" description="Basic and acidic residues" evidence="1">
    <location>
        <begin position="101"/>
        <end position="115"/>
    </location>
</feature>
<proteinExistence type="predicted"/>
<comment type="caution">
    <text evidence="2">The sequence shown here is derived from an EMBL/GenBank/DDBJ whole genome shotgun (WGS) entry which is preliminary data.</text>
</comment>
<dbReference type="Proteomes" id="UP000550707">
    <property type="component" value="Unassembled WGS sequence"/>
</dbReference>
<evidence type="ECO:0000313" key="2">
    <source>
        <dbReference type="EMBL" id="KAF6399308.1"/>
    </source>
</evidence>
<protein>
    <submittedName>
        <fullName evidence="2">Uncharacterized protein</fullName>
    </submittedName>
</protein>
<accession>A0A7J8BKQ3</accession>
<reference evidence="2 3" key="1">
    <citation type="journal article" date="2020" name="Nature">
        <title>Six reference-quality genomes reveal evolution of bat adaptations.</title>
        <authorList>
            <person name="Jebb D."/>
            <person name="Huang Z."/>
            <person name="Pippel M."/>
            <person name="Hughes G.M."/>
            <person name="Lavrichenko K."/>
            <person name="Devanna P."/>
            <person name="Winkler S."/>
            <person name="Jermiin L.S."/>
            <person name="Skirmuntt E.C."/>
            <person name="Katzourakis A."/>
            <person name="Burkitt-Gray L."/>
            <person name="Ray D.A."/>
            <person name="Sullivan K.A.M."/>
            <person name="Roscito J.G."/>
            <person name="Kirilenko B.M."/>
            <person name="Davalos L.M."/>
            <person name="Corthals A.P."/>
            <person name="Power M.L."/>
            <person name="Jones G."/>
            <person name="Ransome R.D."/>
            <person name="Dechmann D.K.N."/>
            <person name="Locatelli A.G."/>
            <person name="Puechmaille S.J."/>
            <person name="Fedrigo O."/>
            <person name="Jarvis E.D."/>
            <person name="Hiller M."/>
            <person name="Vernes S.C."/>
            <person name="Myers E.W."/>
            <person name="Teeling E.C."/>
        </authorList>
    </citation>
    <scope>NUCLEOTIDE SEQUENCE [LARGE SCALE GENOMIC DNA]</scope>
    <source>
        <strain evidence="2">MMolMol1</strain>
        <tissue evidence="2">Muscle</tissue>
    </source>
</reference>
<dbReference type="InParanoid" id="A0A7J8BKQ3"/>
<sequence>MTRYADRHEFMDSVPCFESTVRDLKKTIRKFFTVKSGKRFVDSSRSVGETSPSYLHLMGRSAQCDLTKEGSIIKWRGTCLSRVTHEGHKQNYKQTNTNQPHRRDNRTVVTRGEGKQARMRKVKGVKHKVTEEDFGVSAHNRVHRFCVITLYT</sequence>
<organism evidence="2 3">
    <name type="scientific">Molossus molossus</name>
    <name type="common">Pallas' mastiff bat</name>
    <name type="synonym">Vespertilio molossus</name>
    <dbReference type="NCBI Taxonomy" id="27622"/>
    <lineage>
        <taxon>Eukaryota</taxon>
        <taxon>Metazoa</taxon>
        <taxon>Chordata</taxon>
        <taxon>Craniata</taxon>
        <taxon>Vertebrata</taxon>
        <taxon>Euteleostomi</taxon>
        <taxon>Mammalia</taxon>
        <taxon>Eutheria</taxon>
        <taxon>Laurasiatheria</taxon>
        <taxon>Chiroptera</taxon>
        <taxon>Yangochiroptera</taxon>
        <taxon>Molossidae</taxon>
        <taxon>Molossus</taxon>
    </lineage>
</organism>
<dbReference type="AlphaFoldDB" id="A0A7J8BKQ3"/>
<evidence type="ECO:0000256" key="1">
    <source>
        <dbReference type="SAM" id="MobiDB-lite"/>
    </source>
</evidence>
<feature type="region of interest" description="Disordered" evidence="1">
    <location>
        <begin position="92"/>
        <end position="115"/>
    </location>
</feature>
<gene>
    <name evidence="2" type="ORF">HJG59_010180</name>
</gene>
<name>A0A7J8BKQ3_MOLMO</name>